<comment type="caution">
    <text evidence="1">The sequence shown here is derived from an EMBL/GenBank/DDBJ whole genome shotgun (WGS) entry which is preliminary data.</text>
</comment>
<sequence>MKELLLVTILVLFHCTLGQQGFLTRNELSALFDLRSSLGIRSTDWPIKSNPCKQWTGIQCRNGRVIGINISGLKRTRVGRLNPSFSVDSLANCTFLESFNASGFSLPGPIPDWFGYQLGSLKVLDLQSSSVTGPIPASLGNLTRLNALYLGSNDLAGSLPAALGQLMQLLVLDLSRNSLTGQLPSEFGLLRNLSKLDLSSNYFSGSIPSTFGSISSLKILNLSDNSLMGSVPVELGNLSNLVELNLGMNVLSGLLPVEFMRLRNLEVLVLRDNRLEGRLPDGLFPSLGKLRVLELRENKFDGALPDALWSSQNLQVLDVSANNFTADLTNFSLKGHASGAVFNLSNNKLYGTPACLSENCTSIDFSGNYFQGKVTISSPRNGSLDMNCLQTVPYQRSLEDCRLFYAERDLTFDYFGNPEPGSVPKKRKRWIYILVGLLGGVGFLTILVLVIVVVLRKFSNTITNERGSADVGRVPDGDSPPLPKDPTSVSSLRDSFTYEQLLGLTSEFGERNLIKHGHSGDLYQGFLEGGIPIVVKRINLHSLKQDSCMMELEFFSKHSHARLVPLLGHCLENENHKLLVYKYMPNRDLAESLYRVTNFEDDGLQSLDWITRLKIATGAAEGLSYLHQECNPPLVHRDVQASSILLDDKFEVRLGSLSRVRVQEGDLHQSVLTRFLRKSQSSVSDPGTSGTLNSLTSSSPATCAHDVYCFGKVLLELVTGKLGISKSDDATTREWLEHALAQISVYDRELVAKIVDPSMIVDEDLLEEVWAMAIVARSCLNSKPSKRPPMKYVLKALENPLKVVRDDMYSSGRLRTTSSRRSWSAAFFGSWRHSPDNASTLGHANTSGLKQPGRAGSRGSSGIEHSSSNKRLSSEIFPEPLEMQDMERLDEHR</sequence>
<dbReference type="EMBL" id="CM009291">
    <property type="protein sequence ID" value="KAI9400522.1"/>
    <property type="molecule type" value="Genomic_DNA"/>
</dbReference>
<evidence type="ECO:0000313" key="1">
    <source>
        <dbReference type="EMBL" id="KAI9400522.1"/>
    </source>
</evidence>
<organism evidence="1 2">
    <name type="scientific">Populus trichocarpa</name>
    <name type="common">Western balsam poplar</name>
    <name type="synonym">Populus balsamifera subsp. trichocarpa</name>
    <dbReference type="NCBI Taxonomy" id="3694"/>
    <lineage>
        <taxon>Eukaryota</taxon>
        <taxon>Viridiplantae</taxon>
        <taxon>Streptophyta</taxon>
        <taxon>Embryophyta</taxon>
        <taxon>Tracheophyta</taxon>
        <taxon>Spermatophyta</taxon>
        <taxon>Magnoliopsida</taxon>
        <taxon>eudicotyledons</taxon>
        <taxon>Gunneridae</taxon>
        <taxon>Pentapetalae</taxon>
        <taxon>rosids</taxon>
        <taxon>fabids</taxon>
        <taxon>Malpighiales</taxon>
        <taxon>Salicaceae</taxon>
        <taxon>Saliceae</taxon>
        <taxon>Populus</taxon>
    </lineage>
</organism>
<keyword evidence="2" id="KW-1185">Reference proteome</keyword>
<reference evidence="1 2" key="1">
    <citation type="journal article" date="2006" name="Science">
        <title>The genome of black cottonwood, Populus trichocarpa (Torr. &amp; Gray).</title>
        <authorList>
            <person name="Tuskan G.A."/>
            <person name="Difazio S."/>
            <person name="Jansson S."/>
            <person name="Bohlmann J."/>
            <person name="Grigoriev I."/>
            <person name="Hellsten U."/>
            <person name="Putnam N."/>
            <person name="Ralph S."/>
            <person name="Rombauts S."/>
            <person name="Salamov A."/>
            <person name="Schein J."/>
            <person name="Sterck L."/>
            <person name="Aerts A."/>
            <person name="Bhalerao R.R."/>
            <person name="Bhalerao R.P."/>
            <person name="Blaudez D."/>
            <person name="Boerjan W."/>
            <person name="Brun A."/>
            <person name="Brunner A."/>
            <person name="Busov V."/>
            <person name="Campbell M."/>
            <person name="Carlson J."/>
            <person name="Chalot M."/>
            <person name="Chapman J."/>
            <person name="Chen G.L."/>
            <person name="Cooper D."/>
            <person name="Coutinho P.M."/>
            <person name="Couturier J."/>
            <person name="Covert S."/>
            <person name="Cronk Q."/>
            <person name="Cunningham R."/>
            <person name="Davis J."/>
            <person name="Degroeve S."/>
            <person name="Dejardin A."/>
            <person name="Depamphilis C."/>
            <person name="Detter J."/>
            <person name="Dirks B."/>
            <person name="Dubchak I."/>
            <person name="Duplessis S."/>
            <person name="Ehlting J."/>
            <person name="Ellis B."/>
            <person name="Gendler K."/>
            <person name="Goodstein D."/>
            <person name="Gribskov M."/>
            <person name="Grimwood J."/>
            <person name="Groover A."/>
            <person name="Gunter L."/>
            <person name="Hamberger B."/>
            <person name="Heinze B."/>
            <person name="Helariutta Y."/>
            <person name="Henrissat B."/>
            <person name="Holligan D."/>
            <person name="Holt R."/>
            <person name="Huang W."/>
            <person name="Islam-Faridi N."/>
            <person name="Jones S."/>
            <person name="Jones-Rhoades M."/>
            <person name="Jorgensen R."/>
            <person name="Joshi C."/>
            <person name="Kangasjarvi J."/>
            <person name="Karlsson J."/>
            <person name="Kelleher C."/>
            <person name="Kirkpatrick R."/>
            <person name="Kirst M."/>
            <person name="Kohler A."/>
            <person name="Kalluri U."/>
            <person name="Larimer F."/>
            <person name="Leebens-Mack J."/>
            <person name="Leple J.C."/>
            <person name="Locascio P."/>
            <person name="Lou Y."/>
            <person name="Lucas S."/>
            <person name="Martin F."/>
            <person name="Montanini B."/>
            <person name="Napoli C."/>
            <person name="Nelson D.R."/>
            <person name="Nelson C."/>
            <person name="Nieminen K."/>
            <person name="Nilsson O."/>
            <person name="Pereda V."/>
            <person name="Peter G."/>
            <person name="Philippe R."/>
            <person name="Pilate G."/>
            <person name="Poliakov A."/>
            <person name="Razumovskaya J."/>
            <person name="Richardson P."/>
            <person name="Rinaldi C."/>
            <person name="Ritland K."/>
            <person name="Rouze P."/>
            <person name="Ryaboy D."/>
            <person name="Schmutz J."/>
            <person name="Schrader J."/>
            <person name="Segerman B."/>
            <person name="Shin H."/>
            <person name="Siddiqui A."/>
            <person name="Sterky F."/>
            <person name="Terry A."/>
            <person name="Tsai C.J."/>
            <person name="Uberbacher E."/>
            <person name="Unneberg P."/>
            <person name="Vahala J."/>
            <person name="Wall K."/>
            <person name="Wessler S."/>
            <person name="Yang G."/>
            <person name="Yin T."/>
            <person name="Douglas C."/>
            <person name="Marra M."/>
            <person name="Sandberg G."/>
            <person name="Van de Peer Y."/>
            <person name="Rokhsar D."/>
        </authorList>
    </citation>
    <scope>NUCLEOTIDE SEQUENCE [LARGE SCALE GENOMIC DNA]</scope>
    <source>
        <strain evidence="2">cv. Nisqually</strain>
    </source>
</reference>
<proteinExistence type="predicted"/>
<protein>
    <submittedName>
        <fullName evidence="1">Uncharacterized protein</fullName>
    </submittedName>
</protein>
<dbReference type="Proteomes" id="UP000006729">
    <property type="component" value="Chromosome 2"/>
</dbReference>
<accession>A0ACC0TG28</accession>
<gene>
    <name evidence="1" type="ORF">POPTR_002G260100v4</name>
</gene>
<name>A0ACC0TG28_POPTR</name>
<evidence type="ECO:0000313" key="2">
    <source>
        <dbReference type="Proteomes" id="UP000006729"/>
    </source>
</evidence>